<name>A0A2C9DA03_9HYPH</name>
<evidence type="ECO:0000313" key="3">
    <source>
        <dbReference type="Proteomes" id="UP000223606"/>
    </source>
</evidence>
<sequence length="199" mass="21445">MKLYWCPQSRSATALWLMEEAGLPYERELIDIRKGDQSTDAFRAINPMMKVPALVDGEAQVAEVAAICLYVADIAAGAGLAPALGDPLRGRYLQYVVFGAAGIEAAITQLYAKFDMPTVSAGWGSAERVCDVLDGELQKGDWILGERFSAADIVVGSGLHFAVKAFKMVPSRPSFDAYIARCEARPAWQRARAIEAAGG</sequence>
<keyword evidence="3" id="KW-1185">Reference proteome</keyword>
<dbReference type="EMBL" id="LT960614">
    <property type="protein sequence ID" value="SON57154.1"/>
    <property type="molecule type" value="Genomic_DNA"/>
</dbReference>
<reference evidence="3" key="1">
    <citation type="submission" date="2017-09" db="EMBL/GenBank/DDBJ databases">
        <title>Genome sequence of Nannocystis excedens DSM 71.</title>
        <authorList>
            <person name="Blom J."/>
        </authorList>
    </citation>
    <scope>NUCLEOTIDE SEQUENCE [LARGE SCALE GENOMIC DNA]</scope>
    <source>
        <strain evidence="3">type strain: E19</strain>
    </source>
</reference>
<dbReference type="SFLD" id="SFLDS00019">
    <property type="entry name" value="Glutathione_Transferase_(cytos"/>
    <property type="match status" value="1"/>
</dbReference>
<protein>
    <submittedName>
        <fullName evidence="2">Glutathione S-transferase GST-6.0</fullName>
        <ecNumber evidence="2">2.5.1.18</ecNumber>
    </submittedName>
</protein>
<evidence type="ECO:0000259" key="1">
    <source>
        <dbReference type="PROSITE" id="PS50404"/>
    </source>
</evidence>
<dbReference type="InterPro" id="IPR036282">
    <property type="entry name" value="Glutathione-S-Trfase_C_sf"/>
</dbReference>
<dbReference type="PROSITE" id="PS50404">
    <property type="entry name" value="GST_NTER"/>
    <property type="match status" value="1"/>
</dbReference>
<dbReference type="SUPFAM" id="SSF52833">
    <property type="entry name" value="Thioredoxin-like"/>
    <property type="match status" value="1"/>
</dbReference>
<dbReference type="CDD" id="cd03207">
    <property type="entry name" value="GST_C_8"/>
    <property type="match status" value="1"/>
</dbReference>
<evidence type="ECO:0000313" key="2">
    <source>
        <dbReference type="EMBL" id="SON57154.1"/>
    </source>
</evidence>
<feature type="domain" description="GST N-terminal" evidence="1">
    <location>
        <begin position="1"/>
        <end position="79"/>
    </location>
</feature>
<dbReference type="PANTHER" id="PTHR44051:SF8">
    <property type="entry name" value="GLUTATHIONE S-TRANSFERASE GSTA"/>
    <property type="match status" value="1"/>
</dbReference>
<dbReference type="EC" id="2.5.1.18" evidence="2"/>
<dbReference type="PANTHER" id="PTHR44051">
    <property type="entry name" value="GLUTATHIONE S-TRANSFERASE-RELATED"/>
    <property type="match status" value="1"/>
</dbReference>
<dbReference type="Proteomes" id="UP000223606">
    <property type="component" value="Chromosome 1"/>
</dbReference>
<dbReference type="Pfam" id="PF13410">
    <property type="entry name" value="GST_C_2"/>
    <property type="match status" value="1"/>
</dbReference>
<dbReference type="Pfam" id="PF13409">
    <property type="entry name" value="GST_N_2"/>
    <property type="match status" value="1"/>
</dbReference>
<dbReference type="SFLD" id="SFLDG01150">
    <property type="entry name" value="Main.1:_Beta-like"/>
    <property type="match status" value="1"/>
</dbReference>
<proteinExistence type="predicted"/>
<dbReference type="AlphaFoldDB" id="A0A2C9DA03"/>
<accession>A0A2C9DA03</accession>
<dbReference type="GO" id="GO:0004364">
    <property type="term" value="F:glutathione transferase activity"/>
    <property type="evidence" value="ECO:0007669"/>
    <property type="project" value="UniProtKB-EC"/>
</dbReference>
<dbReference type="Gene3D" id="1.20.1050.10">
    <property type="match status" value="1"/>
</dbReference>
<dbReference type="InterPro" id="IPR036249">
    <property type="entry name" value="Thioredoxin-like_sf"/>
</dbReference>
<dbReference type="InterPro" id="IPR040079">
    <property type="entry name" value="Glutathione_S-Trfase"/>
</dbReference>
<dbReference type="CDD" id="cd03046">
    <property type="entry name" value="GST_N_GTT1_like"/>
    <property type="match status" value="1"/>
</dbReference>
<organism evidence="2 3">
    <name type="scientific">Hartmannibacter diazotrophicus</name>
    <dbReference type="NCBI Taxonomy" id="1482074"/>
    <lineage>
        <taxon>Bacteria</taxon>
        <taxon>Pseudomonadati</taxon>
        <taxon>Pseudomonadota</taxon>
        <taxon>Alphaproteobacteria</taxon>
        <taxon>Hyphomicrobiales</taxon>
        <taxon>Pleomorphomonadaceae</taxon>
        <taxon>Hartmannibacter</taxon>
    </lineage>
</organism>
<dbReference type="Gene3D" id="3.40.30.10">
    <property type="entry name" value="Glutaredoxin"/>
    <property type="match status" value="1"/>
</dbReference>
<dbReference type="SUPFAM" id="SSF47616">
    <property type="entry name" value="GST C-terminal domain-like"/>
    <property type="match status" value="1"/>
</dbReference>
<dbReference type="KEGG" id="hdi:HDIA_3613"/>
<dbReference type="InterPro" id="IPR004045">
    <property type="entry name" value="Glutathione_S-Trfase_N"/>
</dbReference>
<dbReference type="SFLD" id="SFLDG00358">
    <property type="entry name" value="Main_(cytGST)"/>
    <property type="match status" value="1"/>
</dbReference>
<keyword evidence="2" id="KW-0808">Transferase</keyword>
<gene>
    <name evidence="2" type="primary">gstB_1</name>
    <name evidence="2" type="ORF">HDIA_3613</name>
</gene>